<comment type="subcellular location">
    <subcellularLocation>
        <location evidence="1">Cell membrane</location>
        <topology evidence="1">Multi-pass membrane protein</topology>
    </subcellularLocation>
</comment>
<name>A0A3N2E0E7_9GAMM</name>
<accession>A0A3N2E0E7</accession>
<dbReference type="GO" id="GO:0005886">
    <property type="term" value="C:plasma membrane"/>
    <property type="evidence" value="ECO:0007669"/>
    <property type="project" value="UniProtKB-SubCell"/>
</dbReference>
<protein>
    <submittedName>
        <fullName evidence="7">Threonine/homoserine/homoserine lactone efflux protein</fullName>
    </submittedName>
</protein>
<keyword evidence="2" id="KW-1003">Cell membrane</keyword>
<dbReference type="OrthoDB" id="9804822at2"/>
<dbReference type="PANTHER" id="PTHR30086">
    <property type="entry name" value="ARGININE EXPORTER PROTEIN ARGO"/>
    <property type="match status" value="1"/>
</dbReference>
<feature type="transmembrane region" description="Helical" evidence="6">
    <location>
        <begin position="148"/>
        <end position="171"/>
    </location>
</feature>
<dbReference type="PIRSF" id="PIRSF006324">
    <property type="entry name" value="LeuE"/>
    <property type="match status" value="1"/>
</dbReference>
<dbReference type="AlphaFoldDB" id="A0A3N2E0E7"/>
<reference evidence="7 8" key="1">
    <citation type="submission" date="2018-11" db="EMBL/GenBank/DDBJ databases">
        <title>Genomic Encyclopedia of Type Strains, Phase IV (KMG-IV): sequencing the most valuable type-strain genomes for metagenomic binning, comparative biology and taxonomic classification.</title>
        <authorList>
            <person name="Goeker M."/>
        </authorList>
    </citation>
    <scope>NUCLEOTIDE SEQUENCE [LARGE SCALE GENOMIC DNA]</scope>
    <source>
        <strain evidence="7 8">DSM 100316</strain>
    </source>
</reference>
<keyword evidence="4 6" id="KW-1133">Transmembrane helix</keyword>
<keyword evidence="5 6" id="KW-0472">Membrane</keyword>
<feature type="transmembrane region" description="Helical" evidence="6">
    <location>
        <begin position="6"/>
        <end position="28"/>
    </location>
</feature>
<evidence type="ECO:0000313" key="8">
    <source>
        <dbReference type="Proteomes" id="UP000275394"/>
    </source>
</evidence>
<feature type="transmembrane region" description="Helical" evidence="6">
    <location>
        <begin position="112"/>
        <end position="136"/>
    </location>
</feature>
<evidence type="ECO:0000256" key="4">
    <source>
        <dbReference type="ARBA" id="ARBA00022989"/>
    </source>
</evidence>
<feature type="transmembrane region" description="Helical" evidence="6">
    <location>
        <begin position="70"/>
        <end position="92"/>
    </location>
</feature>
<dbReference type="RefSeq" id="WP_123711461.1">
    <property type="nucleotide sequence ID" value="NZ_RKHR01000003.1"/>
</dbReference>
<dbReference type="GO" id="GO:0015171">
    <property type="term" value="F:amino acid transmembrane transporter activity"/>
    <property type="evidence" value="ECO:0007669"/>
    <property type="project" value="TreeGrafter"/>
</dbReference>
<evidence type="ECO:0000256" key="3">
    <source>
        <dbReference type="ARBA" id="ARBA00022692"/>
    </source>
</evidence>
<sequence>MSTEIWGYYVVAILVLTAMPGPSIFLCVSKSVVEGFAAAVLTAMGSLTAIVVILTLSFTGLGVVIASSELAFSIIKWLGAAYLIYLGVRALASKESSFSIDTPAHSTRSDNLSNFSAGFIVGISNPKAIVFFTALFPQFINTSEPLLFQYLVFVSTFAILETLWLLAYAYLGLRSRHWLSTRGRARLFNKLTGGVFIGAAVMLSGSNRAGG</sequence>
<evidence type="ECO:0000256" key="6">
    <source>
        <dbReference type="SAM" id="Phobius"/>
    </source>
</evidence>
<keyword evidence="8" id="KW-1185">Reference proteome</keyword>
<feature type="transmembrane region" description="Helical" evidence="6">
    <location>
        <begin position="35"/>
        <end position="58"/>
    </location>
</feature>
<dbReference type="PANTHER" id="PTHR30086:SF20">
    <property type="entry name" value="ARGININE EXPORTER PROTEIN ARGO-RELATED"/>
    <property type="match status" value="1"/>
</dbReference>
<evidence type="ECO:0000256" key="1">
    <source>
        <dbReference type="ARBA" id="ARBA00004651"/>
    </source>
</evidence>
<dbReference type="Pfam" id="PF01810">
    <property type="entry name" value="LysE"/>
    <property type="match status" value="1"/>
</dbReference>
<proteinExistence type="predicted"/>
<keyword evidence="3 6" id="KW-0812">Transmembrane</keyword>
<feature type="transmembrane region" description="Helical" evidence="6">
    <location>
        <begin position="191"/>
        <end position="209"/>
    </location>
</feature>
<dbReference type="Proteomes" id="UP000275394">
    <property type="component" value="Unassembled WGS sequence"/>
</dbReference>
<evidence type="ECO:0000256" key="2">
    <source>
        <dbReference type="ARBA" id="ARBA00022475"/>
    </source>
</evidence>
<gene>
    <name evidence="7" type="ORF">EDC56_1101</name>
</gene>
<evidence type="ECO:0000256" key="5">
    <source>
        <dbReference type="ARBA" id="ARBA00023136"/>
    </source>
</evidence>
<dbReference type="EMBL" id="RKHR01000003">
    <property type="protein sequence ID" value="ROS05564.1"/>
    <property type="molecule type" value="Genomic_DNA"/>
</dbReference>
<evidence type="ECO:0000313" key="7">
    <source>
        <dbReference type="EMBL" id="ROS05564.1"/>
    </source>
</evidence>
<organism evidence="7 8">
    <name type="scientific">Sinobacterium caligoides</name>
    <dbReference type="NCBI Taxonomy" id="933926"/>
    <lineage>
        <taxon>Bacteria</taxon>
        <taxon>Pseudomonadati</taxon>
        <taxon>Pseudomonadota</taxon>
        <taxon>Gammaproteobacteria</taxon>
        <taxon>Cellvibrionales</taxon>
        <taxon>Spongiibacteraceae</taxon>
        <taxon>Sinobacterium</taxon>
    </lineage>
</organism>
<comment type="caution">
    <text evidence="7">The sequence shown here is derived from an EMBL/GenBank/DDBJ whole genome shotgun (WGS) entry which is preliminary data.</text>
</comment>
<dbReference type="InterPro" id="IPR001123">
    <property type="entry name" value="LeuE-type"/>
</dbReference>